<dbReference type="Proteomes" id="UP000562322">
    <property type="component" value="Unassembled WGS sequence"/>
</dbReference>
<feature type="compositionally biased region" description="Polar residues" evidence="1">
    <location>
        <begin position="289"/>
        <end position="298"/>
    </location>
</feature>
<accession>A0A7L0WIR2</accession>
<protein>
    <submittedName>
        <fullName evidence="2">F169A protein</fullName>
    </submittedName>
</protein>
<feature type="non-terminal residue" evidence="2">
    <location>
        <position position="660"/>
    </location>
</feature>
<dbReference type="OrthoDB" id="8954808at2759"/>
<dbReference type="PANTHER" id="PTHR22442">
    <property type="match status" value="1"/>
</dbReference>
<dbReference type="InterPro" id="IPR029625">
    <property type="entry name" value="FAM169"/>
</dbReference>
<feature type="compositionally biased region" description="Acidic residues" evidence="1">
    <location>
        <begin position="275"/>
        <end position="287"/>
    </location>
</feature>
<evidence type="ECO:0000256" key="1">
    <source>
        <dbReference type="SAM" id="MobiDB-lite"/>
    </source>
</evidence>
<comment type="caution">
    <text evidence="2">The sequence shown here is derived from an EMBL/GenBank/DDBJ whole genome shotgun (WGS) entry which is preliminary data.</text>
</comment>
<proteinExistence type="predicted"/>
<reference evidence="2 3" key="1">
    <citation type="submission" date="2019-09" db="EMBL/GenBank/DDBJ databases">
        <title>Bird 10,000 Genomes (B10K) Project - Family phase.</title>
        <authorList>
            <person name="Zhang G."/>
        </authorList>
    </citation>
    <scope>NUCLEOTIDE SEQUENCE [LARGE SCALE GENOMIC DNA]</scope>
    <source>
        <strain evidence="2">B10K-DU-001-39</strain>
        <tissue evidence="2">Muscle</tissue>
    </source>
</reference>
<dbReference type="AlphaFoldDB" id="A0A7L0WIR2"/>
<feature type="region of interest" description="Disordered" evidence="1">
    <location>
        <begin position="473"/>
        <end position="660"/>
    </location>
</feature>
<organism evidence="2 3">
    <name type="scientific">Alectura lathami</name>
    <name type="common">Australian brush turkey</name>
    <dbReference type="NCBI Taxonomy" id="81907"/>
    <lineage>
        <taxon>Eukaryota</taxon>
        <taxon>Metazoa</taxon>
        <taxon>Chordata</taxon>
        <taxon>Craniata</taxon>
        <taxon>Vertebrata</taxon>
        <taxon>Euteleostomi</taxon>
        <taxon>Archelosauria</taxon>
        <taxon>Archosauria</taxon>
        <taxon>Dinosauria</taxon>
        <taxon>Saurischia</taxon>
        <taxon>Theropoda</taxon>
        <taxon>Coelurosauria</taxon>
        <taxon>Aves</taxon>
        <taxon>Neognathae</taxon>
        <taxon>Galloanserae</taxon>
        <taxon>Galliformes</taxon>
        <taxon>Megapodiidae</taxon>
        <taxon>Alectura</taxon>
    </lineage>
</organism>
<name>A0A7L0WIR2_ALELA</name>
<gene>
    <name evidence="2" type="primary">Fam169a</name>
    <name evidence="2" type="ORF">ALELAT_R12285</name>
</gene>
<feature type="compositionally biased region" description="Basic and acidic residues" evidence="1">
    <location>
        <begin position="499"/>
        <end position="517"/>
    </location>
</feature>
<feature type="compositionally biased region" description="Basic residues" evidence="1">
    <location>
        <begin position="641"/>
        <end position="660"/>
    </location>
</feature>
<feature type="region of interest" description="Disordered" evidence="1">
    <location>
        <begin position="273"/>
        <end position="298"/>
    </location>
</feature>
<dbReference type="EMBL" id="VXAV01008088">
    <property type="protein sequence ID" value="NXL91491.1"/>
    <property type="molecule type" value="Genomic_DNA"/>
</dbReference>
<keyword evidence="3" id="KW-1185">Reference proteome</keyword>
<feature type="non-terminal residue" evidence="2">
    <location>
        <position position="1"/>
    </location>
</feature>
<evidence type="ECO:0000313" key="3">
    <source>
        <dbReference type="Proteomes" id="UP000562322"/>
    </source>
</evidence>
<dbReference type="PANTHER" id="PTHR22442:SF3">
    <property type="entry name" value="SOLUBLE LAMIN-ASSOCIATED PROTEIN OF 75 KDA"/>
    <property type="match status" value="1"/>
</dbReference>
<evidence type="ECO:0000313" key="2">
    <source>
        <dbReference type="EMBL" id="NXL91491.1"/>
    </source>
</evidence>
<feature type="region of interest" description="Disordered" evidence="1">
    <location>
        <begin position="399"/>
        <end position="459"/>
    </location>
</feature>
<sequence length="660" mass="73966">MAFPVDLLDGYNYEDLSRAAEVYMCELRDGDPNRPDYFYLSDNTRIPITLSSVGFVPLFGEDVTHKILALFAPEDSLKAVALYLAYRWWSFDDILRTSESSRDGLLQVKSVGERIVLYVLNRFIYRKTEMGQNDIPFLCHSRNDYAKIMWKQGEAVGFYSVKPAGASYSPRVPYSYQLTVLDTMFVRKKHREKDIGVTMLEDFANTFASDNLGLRYPMPSVMYTACKHYNEKYRGDHNILWEVEGPGFWFQRKSIRAVLEMEHLRFGADSSLETDFQESEESSEVTEEQPNTETQSTVGTQTVTDYSRVALISLRTRVCNLKRPRIGRSSQEPRLVKYRRTDESIPPVSLGRVYINTCCRPERLLQKCKLFEVIVEESEEAESDEEIVVQGGQSVLETELHLSSSEKQSENEETSSEPSEKEKLAAGETDVTSVTDEEKTASDILVGESKLQSESQGEDCLTQLVPLTVESTAEISEDATLDKVLNADDSEAPTEESTSVEKDTEKYQQEFEKKKSSTENATASAPKGGPSTSVTEAVEESISKDLLSKTVPTMEDQNEEAEQSSQEAPAGTGQSSSTAVELEGVSFQQASGQEGRKNETEENLEEPAEKIDQYMQVTADRAADSSSEEAEVEVPVVDRRNLRRKAKGCKGPAKKKGKPA</sequence>